<feature type="transmembrane region" description="Helical" evidence="1">
    <location>
        <begin position="97"/>
        <end position="123"/>
    </location>
</feature>
<reference evidence="3" key="2">
    <citation type="submission" date="2025-09" db="UniProtKB">
        <authorList>
            <consortium name="Ensembl"/>
        </authorList>
    </citation>
    <scope>IDENTIFICATION</scope>
</reference>
<keyword evidence="1" id="KW-1133">Transmembrane helix</keyword>
<organism evidence="3 4">
    <name type="scientific">Spermophilus dauricus</name>
    <name type="common">Daurian ground squirrel</name>
    <dbReference type="NCBI Taxonomy" id="99837"/>
    <lineage>
        <taxon>Eukaryota</taxon>
        <taxon>Metazoa</taxon>
        <taxon>Chordata</taxon>
        <taxon>Craniata</taxon>
        <taxon>Vertebrata</taxon>
        <taxon>Euteleostomi</taxon>
        <taxon>Mammalia</taxon>
        <taxon>Eutheria</taxon>
        <taxon>Euarchontoglires</taxon>
        <taxon>Glires</taxon>
        <taxon>Rodentia</taxon>
        <taxon>Sciuromorpha</taxon>
        <taxon>Sciuridae</taxon>
        <taxon>Xerinae</taxon>
        <taxon>Marmotini</taxon>
        <taxon>Spermophilus</taxon>
    </lineage>
</organism>
<feature type="signal peptide" evidence="2">
    <location>
        <begin position="1"/>
        <end position="28"/>
    </location>
</feature>
<reference evidence="3" key="1">
    <citation type="submission" date="2025-08" db="UniProtKB">
        <authorList>
            <consortium name="Ensembl"/>
        </authorList>
    </citation>
    <scope>IDENTIFICATION</scope>
</reference>
<proteinExistence type="predicted"/>
<name>A0A8C9PZM0_SPEDA</name>
<keyword evidence="1" id="KW-0812">Transmembrane</keyword>
<protein>
    <submittedName>
        <fullName evidence="3">Uncharacterized protein</fullName>
    </submittedName>
</protein>
<keyword evidence="2" id="KW-0732">Signal</keyword>
<keyword evidence="4" id="KW-1185">Reference proteome</keyword>
<evidence type="ECO:0000256" key="1">
    <source>
        <dbReference type="SAM" id="Phobius"/>
    </source>
</evidence>
<dbReference type="Ensembl" id="ENSSDAT00000017426.1">
    <property type="protein sequence ID" value="ENSSDAP00000015365.1"/>
    <property type="gene ID" value="ENSSDAG00000013840.1"/>
</dbReference>
<dbReference type="Proteomes" id="UP000694422">
    <property type="component" value="Unplaced"/>
</dbReference>
<accession>A0A8C9PZM0</accession>
<feature type="chain" id="PRO_5034865771" evidence="2">
    <location>
        <begin position="29"/>
        <end position="229"/>
    </location>
</feature>
<keyword evidence="1" id="KW-0472">Membrane</keyword>
<evidence type="ECO:0000313" key="4">
    <source>
        <dbReference type="Proteomes" id="UP000694422"/>
    </source>
</evidence>
<evidence type="ECO:0000313" key="3">
    <source>
        <dbReference type="Ensembl" id="ENSSDAP00000015365.1"/>
    </source>
</evidence>
<dbReference type="Pfam" id="PF16101">
    <property type="entry name" value="PRIMA1"/>
    <property type="match status" value="1"/>
</dbReference>
<dbReference type="InterPro" id="IPR029659">
    <property type="entry name" value="PRIMA1"/>
</dbReference>
<dbReference type="AlphaFoldDB" id="A0A8C9PZM0"/>
<evidence type="ECO:0000256" key="2">
    <source>
        <dbReference type="SAM" id="SignalP"/>
    </source>
</evidence>
<sequence>MLLRDLVLRRGCCWPSLLLHCALHPLWGFVQVTHGEPQKSCSKVTDTFQNICQRAFLGVMMSRRSMLVAPPDAPPETQLLLCLPGPNSTSCPDEESWWSGLVIIVAVGSAALVFLTVLVIICYKAIKRGPTVSWQVSGRGQTQQQDPAWLLQAAQAMPWAWTSQPRTPLLQCPCCRAVSKTTVNTQGITVVNSSPGTGFTTSPTLLAPLCLISFQTVPFADEETAAQRS</sequence>